<name>A0ABQ0AGB4_9RHOB</name>
<evidence type="ECO:0000256" key="1">
    <source>
        <dbReference type="SAM" id="SignalP"/>
    </source>
</evidence>
<gene>
    <name evidence="2" type="ORF">NBRC116598_03550</name>
</gene>
<dbReference type="EMBL" id="BAABWU010000001">
    <property type="protein sequence ID" value="GAA6194911.1"/>
    <property type="molecule type" value="Genomic_DNA"/>
</dbReference>
<keyword evidence="1" id="KW-0732">Signal</keyword>
<dbReference type="SUPFAM" id="SSF53850">
    <property type="entry name" value="Periplasmic binding protein-like II"/>
    <property type="match status" value="1"/>
</dbReference>
<organism evidence="2 3">
    <name type="scientific">Pseudophaeobacter arcticus</name>
    <dbReference type="NCBI Taxonomy" id="385492"/>
    <lineage>
        <taxon>Bacteria</taxon>
        <taxon>Pseudomonadati</taxon>
        <taxon>Pseudomonadota</taxon>
        <taxon>Alphaproteobacteria</taxon>
        <taxon>Rhodobacterales</taxon>
        <taxon>Paracoccaceae</taxon>
        <taxon>Pseudophaeobacter</taxon>
    </lineage>
</organism>
<keyword evidence="3" id="KW-1185">Reference proteome</keyword>
<reference evidence="2 3" key="1">
    <citation type="submission" date="2024-04" db="EMBL/GenBank/DDBJ databases">
        <title>Draft genome sequence of Pseudophaeobacter arcticus NBRC 116598.</title>
        <authorList>
            <person name="Miyakawa T."/>
            <person name="Kusuya Y."/>
            <person name="Miura T."/>
        </authorList>
    </citation>
    <scope>NUCLEOTIDE SEQUENCE [LARGE SCALE GENOMIC DNA]</scope>
    <source>
        <strain evidence="2 3">SU-CL00105</strain>
    </source>
</reference>
<dbReference type="PANTHER" id="PTHR35936:SF25">
    <property type="entry name" value="ABC TRANSPORTER SUBSTRATE-BINDING PROTEIN"/>
    <property type="match status" value="1"/>
</dbReference>
<dbReference type="PANTHER" id="PTHR35936">
    <property type="entry name" value="MEMBRANE-BOUND LYTIC MUREIN TRANSGLYCOSYLASE F"/>
    <property type="match status" value="1"/>
</dbReference>
<sequence length="237" mass="25517">MKLIGKTLTLAAAVVCTASLMASKTMAEPVQLTTLEWPPYVNSDGSGTSTDRVIEILSGAGIETTVQVFPWNRAVNLAAKDPAWLGVYPEYYSEADDADKGGDRCLYSKSFGTSPVGFAQRIDAPITWSDHADLTSYTIGVVSGYLNEARFDAMVANGELQTQEVTADDANLKKVAAGRIDAAVIDREVMAHLLADMPALAERLEFNPVPLAEHGLHICFENSDAGRALRDQFNAAF</sequence>
<protein>
    <submittedName>
        <fullName evidence="2">ABC transporter substrate-binding protein</fullName>
    </submittedName>
</protein>
<feature type="signal peptide" evidence="1">
    <location>
        <begin position="1"/>
        <end position="27"/>
    </location>
</feature>
<evidence type="ECO:0000313" key="3">
    <source>
        <dbReference type="Proteomes" id="UP001441944"/>
    </source>
</evidence>
<dbReference type="Proteomes" id="UP001441944">
    <property type="component" value="Unassembled WGS sequence"/>
</dbReference>
<feature type="chain" id="PRO_5047477741" evidence="1">
    <location>
        <begin position="28"/>
        <end position="237"/>
    </location>
</feature>
<accession>A0ABQ0AGB4</accession>
<proteinExistence type="predicted"/>
<dbReference type="Gene3D" id="3.40.190.10">
    <property type="entry name" value="Periplasmic binding protein-like II"/>
    <property type="match status" value="2"/>
</dbReference>
<evidence type="ECO:0000313" key="2">
    <source>
        <dbReference type="EMBL" id="GAA6194911.1"/>
    </source>
</evidence>
<comment type="caution">
    <text evidence="2">The sequence shown here is derived from an EMBL/GenBank/DDBJ whole genome shotgun (WGS) entry which is preliminary data.</text>
</comment>